<dbReference type="InterPro" id="IPR036869">
    <property type="entry name" value="J_dom_sf"/>
</dbReference>
<dbReference type="Proteomes" id="UP000241421">
    <property type="component" value="Unassembled WGS sequence"/>
</dbReference>
<accession>A0A2U2HJZ5</accession>
<dbReference type="SUPFAM" id="SSF46565">
    <property type="entry name" value="Chaperone J-domain"/>
    <property type="match status" value="1"/>
</dbReference>
<comment type="caution">
    <text evidence="2">The sequence shown here is derived from an EMBL/GenBank/DDBJ whole genome shotgun (WGS) entry which is preliminary data.</text>
</comment>
<sequence length="96" mass="9963">MTDPYRILGLAPGAGDAAIRAAYLAATRACPPERDRVRFEQVRGAYEAISGEAERLSHALFSHTAPTPADVLGALDAGSAPQIVPPARLRAVLGAA</sequence>
<evidence type="ECO:0000259" key="1">
    <source>
        <dbReference type="PROSITE" id="PS50076"/>
    </source>
</evidence>
<protein>
    <submittedName>
        <fullName evidence="2">Molecular chaperone DnaJ</fullName>
    </submittedName>
</protein>
<dbReference type="AlphaFoldDB" id="A0A2U2HJZ5"/>
<dbReference type="RefSeq" id="WP_106757882.1">
    <property type="nucleotide sequence ID" value="NZ_PXWF02000223.1"/>
</dbReference>
<feature type="domain" description="J" evidence="1">
    <location>
        <begin position="3"/>
        <end position="62"/>
    </location>
</feature>
<gene>
    <name evidence="2" type="ORF">C7C56_013380</name>
</gene>
<dbReference type="Gene3D" id="1.10.287.110">
    <property type="entry name" value="DnaJ domain"/>
    <property type="match status" value="1"/>
</dbReference>
<dbReference type="EMBL" id="PXWF02000223">
    <property type="protein sequence ID" value="PWF47851.1"/>
    <property type="molecule type" value="Genomic_DNA"/>
</dbReference>
<dbReference type="PROSITE" id="PS50076">
    <property type="entry name" value="DNAJ_2"/>
    <property type="match status" value="1"/>
</dbReference>
<organism evidence="2 3">
    <name type="scientific">Massilia glaciei</name>
    <dbReference type="NCBI Taxonomy" id="1524097"/>
    <lineage>
        <taxon>Bacteria</taxon>
        <taxon>Pseudomonadati</taxon>
        <taxon>Pseudomonadota</taxon>
        <taxon>Betaproteobacteria</taxon>
        <taxon>Burkholderiales</taxon>
        <taxon>Oxalobacteraceae</taxon>
        <taxon>Telluria group</taxon>
        <taxon>Massilia</taxon>
    </lineage>
</organism>
<proteinExistence type="predicted"/>
<dbReference type="InterPro" id="IPR001623">
    <property type="entry name" value="DnaJ_domain"/>
</dbReference>
<keyword evidence="3" id="KW-1185">Reference proteome</keyword>
<reference evidence="2 3" key="1">
    <citation type="submission" date="2018-04" db="EMBL/GenBank/DDBJ databases">
        <title>Massilia violaceinigra sp. nov., a novel purple-pigmented bacterium isolated from Tianshan glacier, Xinjiang, China.</title>
        <authorList>
            <person name="Wang H."/>
        </authorList>
    </citation>
    <scope>NUCLEOTIDE SEQUENCE [LARGE SCALE GENOMIC DNA]</scope>
    <source>
        <strain evidence="2 3">B448-2</strain>
    </source>
</reference>
<evidence type="ECO:0000313" key="2">
    <source>
        <dbReference type="EMBL" id="PWF47851.1"/>
    </source>
</evidence>
<name>A0A2U2HJZ5_9BURK</name>
<evidence type="ECO:0000313" key="3">
    <source>
        <dbReference type="Proteomes" id="UP000241421"/>
    </source>
</evidence>
<dbReference type="OrthoDB" id="5771095at2"/>